<dbReference type="OrthoDB" id="9971601at2759"/>
<evidence type="ECO:0000256" key="1">
    <source>
        <dbReference type="SAM" id="MobiDB-lite"/>
    </source>
</evidence>
<evidence type="ECO:0000313" key="2">
    <source>
        <dbReference type="EMBL" id="PWN92815.1"/>
    </source>
</evidence>
<name>A0A316YYB1_9BASI</name>
<dbReference type="InParanoid" id="A0A316YYB1"/>
<evidence type="ECO:0008006" key="4">
    <source>
        <dbReference type="Google" id="ProtNLM"/>
    </source>
</evidence>
<dbReference type="InterPro" id="IPR036866">
    <property type="entry name" value="RibonucZ/Hydroxyglut_hydro"/>
</dbReference>
<evidence type="ECO:0000313" key="3">
    <source>
        <dbReference type="Proteomes" id="UP000245768"/>
    </source>
</evidence>
<dbReference type="Gene3D" id="3.60.15.10">
    <property type="entry name" value="Ribonuclease Z/Hydroxyacylglutathione hydrolase-like"/>
    <property type="match status" value="1"/>
</dbReference>
<dbReference type="EMBL" id="KZ819634">
    <property type="protein sequence ID" value="PWN92815.1"/>
    <property type="molecule type" value="Genomic_DNA"/>
</dbReference>
<feature type="region of interest" description="Disordered" evidence="1">
    <location>
        <begin position="72"/>
        <end position="92"/>
    </location>
</feature>
<dbReference type="PANTHER" id="PTHR36142:SF2">
    <property type="entry name" value="METALLO-HYDROLASE_OXIDOREDUCTASE SUPERFAMILY PROTEIN"/>
    <property type="match status" value="1"/>
</dbReference>
<protein>
    <recommendedName>
        <fullName evidence="4">Metallo-beta-lactamase domain-containing protein</fullName>
    </recommendedName>
</protein>
<dbReference type="PANTHER" id="PTHR36142">
    <property type="entry name" value="METALLO-HYDROLASE/OXIDOREDUCTASE SUPERFAMILY PROTEIN"/>
    <property type="match status" value="1"/>
</dbReference>
<dbReference type="STRING" id="215250.A0A316YYB1"/>
<accession>A0A316YYB1</accession>
<dbReference type="Proteomes" id="UP000245768">
    <property type="component" value="Unassembled WGS sequence"/>
</dbReference>
<sequence length="372" mass="40607">MRGPKLRRINGDSTWLLQLPLDDAKGATTTFNVLLDPWLDDSSQVDFAPRFSEQRRLVPSLATSVAALESLLQSESDDDDDDEKKGGPGRASRHIDAILISHPFTDHAHPETLLDESLPARIPIYTAPEAGRRLRGLLAHVPSKSQQRNIVDIEVAKMDEKSAPAWVQDASLGANVHFVFVPARESIFSAGHGVAWPSLHGAVLVLYRHPGTATRDIGSFLYSPHGLAPTSVPRWLTRLTERSQSADDRAKHVLIQSFDRQELPWILAGTVATGLPGAIEVAVKAFRGDAQGRAYNADYILATHDEHKEGAGVVARLLRRYFLGQRNADGSTGKSMLAGDIQKQAQALINDELQGGRPVTALVLGTEDRLQL</sequence>
<dbReference type="GeneID" id="37041340"/>
<organism evidence="2 3">
    <name type="scientific">Acaromyces ingoldii</name>
    <dbReference type="NCBI Taxonomy" id="215250"/>
    <lineage>
        <taxon>Eukaryota</taxon>
        <taxon>Fungi</taxon>
        <taxon>Dikarya</taxon>
        <taxon>Basidiomycota</taxon>
        <taxon>Ustilaginomycotina</taxon>
        <taxon>Exobasidiomycetes</taxon>
        <taxon>Exobasidiales</taxon>
        <taxon>Cryptobasidiaceae</taxon>
        <taxon>Acaromyces</taxon>
    </lineage>
</organism>
<dbReference type="RefSeq" id="XP_025380013.1">
    <property type="nucleotide sequence ID" value="XM_025519424.1"/>
</dbReference>
<dbReference type="AlphaFoldDB" id="A0A316YYB1"/>
<gene>
    <name evidence="2" type="ORF">FA10DRAFT_246775</name>
</gene>
<proteinExistence type="predicted"/>
<keyword evidence="3" id="KW-1185">Reference proteome</keyword>
<reference evidence="2 3" key="1">
    <citation type="journal article" date="2018" name="Mol. Biol. Evol.">
        <title>Broad Genomic Sampling Reveals a Smut Pathogenic Ancestry of the Fungal Clade Ustilaginomycotina.</title>
        <authorList>
            <person name="Kijpornyongpan T."/>
            <person name="Mondo S.J."/>
            <person name="Barry K."/>
            <person name="Sandor L."/>
            <person name="Lee J."/>
            <person name="Lipzen A."/>
            <person name="Pangilinan J."/>
            <person name="LaButti K."/>
            <person name="Hainaut M."/>
            <person name="Henrissat B."/>
            <person name="Grigoriev I.V."/>
            <person name="Spatafora J.W."/>
            <person name="Aime M.C."/>
        </authorList>
    </citation>
    <scope>NUCLEOTIDE SEQUENCE [LARGE SCALE GENOMIC DNA]</scope>
    <source>
        <strain evidence="2 3">MCA 4198</strain>
    </source>
</reference>